<dbReference type="RefSeq" id="WP_312892447.1">
    <property type="nucleotide sequence ID" value="NZ_JACBZD010000001.1"/>
</dbReference>
<gene>
    <name evidence="3" type="ORF">FHU37_001160</name>
</gene>
<comment type="caution">
    <text evidence="3">The sequence shown here is derived from an EMBL/GenBank/DDBJ whole genome shotgun (WGS) entry which is preliminary data.</text>
</comment>
<evidence type="ECO:0000313" key="3">
    <source>
        <dbReference type="EMBL" id="NYI04217.1"/>
    </source>
</evidence>
<dbReference type="SUPFAM" id="SSF53067">
    <property type="entry name" value="Actin-like ATPase domain"/>
    <property type="match status" value="1"/>
</dbReference>
<keyword evidence="4" id="KW-1185">Reference proteome</keyword>
<keyword evidence="3" id="KW-0418">Kinase</keyword>
<dbReference type="EC" id="2.7.1.2" evidence="3"/>
<sequence length="374" mass="38484">MDVGGTTLRVGSYAVADGRLTDVRRTPVEGMARHPGDPVPLLQRRVVDQIAEAVAARPGPPGGPLAVGIAFAGPTTADGLVLGAPTVWGRGGEPLPLGPVLQERLGRPVVVVNDITAAAWRYAATEPEPFCLLTVSSGIGAKVFRHGEVLLSPRGHGGELGHWRCDPAPDAPPCDCGGRGHLGGIASGRGALAAARRAVEHDPAGFAGSLLGRLCQGRPERLDNPALAAAVRAGDPFATGVLRDGLRHLAGAVTAVFTAIGVTRYIVIGGFALAVGPRYAELLTEELRRLGCFGLTEEEIGRMVTLGHPDDDHGLLGVGALLGRVLDGPARPAPAAPGGPGRPDRPARRDRPGRAGGRTLPVTARPGDRAGEDR</sequence>
<dbReference type="EMBL" id="JACBZD010000001">
    <property type="protein sequence ID" value="NYI04217.1"/>
    <property type="molecule type" value="Genomic_DNA"/>
</dbReference>
<accession>A0A852ZRX7</accession>
<dbReference type="Proteomes" id="UP000567795">
    <property type="component" value="Unassembled WGS sequence"/>
</dbReference>
<dbReference type="GO" id="GO:0004340">
    <property type="term" value="F:glucokinase activity"/>
    <property type="evidence" value="ECO:0007669"/>
    <property type="project" value="UniProtKB-EC"/>
</dbReference>
<dbReference type="Gene3D" id="3.30.420.40">
    <property type="match status" value="2"/>
</dbReference>
<dbReference type="PANTHER" id="PTHR18964">
    <property type="entry name" value="ROK (REPRESSOR, ORF, KINASE) FAMILY"/>
    <property type="match status" value="1"/>
</dbReference>
<proteinExistence type="inferred from homology"/>
<dbReference type="AlphaFoldDB" id="A0A852ZRX7"/>
<feature type="region of interest" description="Disordered" evidence="2">
    <location>
        <begin position="328"/>
        <end position="374"/>
    </location>
</feature>
<dbReference type="InterPro" id="IPR000600">
    <property type="entry name" value="ROK"/>
</dbReference>
<name>A0A852ZRX7_9ACTN</name>
<evidence type="ECO:0000256" key="2">
    <source>
        <dbReference type="SAM" id="MobiDB-lite"/>
    </source>
</evidence>
<evidence type="ECO:0000313" key="4">
    <source>
        <dbReference type="Proteomes" id="UP000567795"/>
    </source>
</evidence>
<protein>
    <submittedName>
        <fullName evidence="3">Glucokinase</fullName>
        <ecNumber evidence="3">2.7.1.2</ecNumber>
    </submittedName>
</protein>
<evidence type="ECO:0000256" key="1">
    <source>
        <dbReference type="ARBA" id="ARBA00006479"/>
    </source>
</evidence>
<comment type="similarity">
    <text evidence="1">Belongs to the ROK (NagC/XylR) family.</text>
</comment>
<organism evidence="3 4">
    <name type="scientific">Allostreptomyces psammosilenae</name>
    <dbReference type="NCBI Taxonomy" id="1892865"/>
    <lineage>
        <taxon>Bacteria</taxon>
        <taxon>Bacillati</taxon>
        <taxon>Actinomycetota</taxon>
        <taxon>Actinomycetes</taxon>
        <taxon>Kitasatosporales</taxon>
        <taxon>Streptomycetaceae</taxon>
        <taxon>Allostreptomyces</taxon>
    </lineage>
</organism>
<reference evidence="3 4" key="1">
    <citation type="submission" date="2020-07" db="EMBL/GenBank/DDBJ databases">
        <title>Sequencing the genomes of 1000 actinobacteria strains.</title>
        <authorList>
            <person name="Klenk H.-P."/>
        </authorList>
    </citation>
    <scope>NUCLEOTIDE SEQUENCE [LARGE SCALE GENOMIC DNA]</scope>
    <source>
        <strain evidence="3 4">DSM 42178</strain>
    </source>
</reference>
<dbReference type="InterPro" id="IPR043129">
    <property type="entry name" value="ATPase_NBD"/>
</dbReference>
<keyword evidence="3" id="KW-0808">Transferase</keyword>
<dbReference type="PANTHER" id="PTHR18964:SF149">
    <property type="entry name" value="BIFUNCTIONAL UDP-N-ACETYLGLUCOSAMINE 2-EPIMERASE_N-ACETYLMANNOSAMINE KINASE"/>
    <property type="match status" value="1"/>
</dbReference>
<dbReference type="Pfam" id="PF00480">
    <property type="entry name" value="ROK"/>
    <property type="match status" value="1"/>
</dbReference>
<feature type="compositionally biased region" description="Basic and acidic residues" evidence="2">
    <location>
        <begin position="342"/>
        <end position="353"/>
    </location>
</feature>